<sequence length="310" mass="34325">MSLQTHTVFVFSATGSQGGALVRQLRSLNWNVHATVRNPDSPGALALKAAGVHITQGDWDNIEALTLGITGCDKLFLCLHPYLNDLDRERQQAEKVVKIAKAAGVKQVVCSTSLGVFMLDTSVYIAPGSFMAGHLASKRGVEEAVRAGGFENWTLLRPAFFMANFLEPKVYRYPEVRDKGTWTTAMTTDSQLALIDHVDIAKFATIAFQNASSFHGKSIGLASELLTIEQTLDQIAEVIERPLKAVFMTDEELEAQKESNVFTNSQVSMRYMSEYVDMEELAKIVPLTTFKEFLSREREVVKTTYRCGGT</sequence>
<dbReference type="InterPro" id="IPR008030">
    <property type="entry name" value="NmrA-like"/>
</dbReference>
<dbReference type="GO" id="GO:0005634">
    <property type="term" value="C:nucleus"/>
    <property type="evidence" value="ECO:0007669"/>
    <property type="project" value="TreeGrafter"/>
</dbReference>
<dbReference type="STRING" id="149040.A0A194XE65"/>
<dbReference type="Gene3D" id="3.90.25.10">
    <property type="entry name" value="UDP-galactose 4-epimerase, domain 1"/>
    <property type="match status" value="1"/>
</dbReference>
<protein>
    <submittedName>
        <fullName evidence="5">Putative NmrA-like family domain-containing protein 1</fullName>
    </submittedName>
</protein>
<dbReference type="PANTHER" id="PTHR42748:SF30">
    <property type="entry name" value="NMRA-LIKE DOMAIN-CONTAINING PROTEIN"/>
    <property type="match status" value="1"/>
</dbReference>
<dbReference type="AlphaFoldDB" id="A0A194XE65"/>
<keyword evidence="3" id="KW-0560">Oxidoreductase</keyword>
<keyword evidence="2" id="KW-0521">NADP</keyword>
<dbReference type="RefSeq" id="XP_018072830.1">
    <property type="nucleotide sequence ID" value="XM_018217510.1"/>
</dbReference>
<dbReference type="GO" id="GO:0016491">
    <property type="term" value="F:oxidoreductase activity"/>
    <property type="evidence" value="ECO:0007669"/>
    <property type="project" value="UniProtKB-KW"/>
</dbReference>
<comment type="similarity">
    <text evidence="1">Belongs to the NmrA-type oxidoreductase family.</text>
</comment>
<evidence type="ECO:0000256" key="2">
    <source>
        <dbReference type="ARBA" id="ARBA00022857"/>
    </source>
</evidence>
<reference evidence="5 6" key="1">
    <citation type="submission" date="2015-10" db="EMBL/GenBank/DDBJ databases">
        <title>Full genome of DAOMC 229536 Phialocephala scopiformis, a fungal endophyte of spruce producing the potent anti-insectan compound rugulosin.</title>
        <authorList>
            <consortium name="DOE Joint Genome Institute"/>
            <person name="Walker A.K."/>
            <person name="Frasz S.L."/>
            <person name="Seifert K.A."/>
            <person name="Miller J.D."/>
            <person name="Mondo S.J."/>
            <person name="Labutti K."/>
            <person name="Lipzen A."/>
            <person name="Dockter R."/>
            <person name="Kennedy M."/>
            <person name="Grigoriev I.V."/>
            <person name="Spatafora J.W."/>
        </authorList>
    </citation>
    <scope>NUCLEOTIDE SEQUENCE [LARGE SCALE GENOMIC DNA]</scope>
    <source>
        <strain evidence="5 6">CBS 120377</strain>
    </source>
</reference>
<dbReference type="EMBL" id="KQ947412">
    <property type="protein sequence ID" value="KUJ18475.1"/>
    <property type="molecule type" value="Genomic_DNA"/>
</dbReference>
<feature type="domain" description="NmrA-like" evidence="4">
    <location>
        <begin position="5"/>
        <end position="293"/>
    </location>
</feature>
<evidence type="ECO:0000259" key="4">
    <source>
        <dbReference type="Pfam" id="PF05368"/>
    </source>
</evidence>
<gene>
    <name evidence="5" type="ORF">LY89DRAFT_706276</name>
</gene>
<dbReference type="InterPro" id="IPR036291">
    <property type="entry name" value="NAD(P)-bd_dom_sf"/>
</dbReference>
<evidence type="ECO:0000256" key="1">
    <source>
        <dbReference type="ARBA" id="ARBA00006328"/>
    </source>
</evidence>
<organism evidence="5 6">
    <name type="scientific">Mollisia scopiformis</name>
    <name type="common">Conifer needle endophyte fungus</name>
    <name type="synonym">Phialocephala scopiformis</name>
    <dbReference type="NCBI Taxonomy" id="149040"/>
    <lineage>
        <taxon>Eukaryota</taxon>
        <taxon>Fungi</taxon>
        <taxon>Dikarya</taxon>
        <taxon>Ascomycota</taxon>
        <taxon>Pezizomycotina</taxon>
        <taxon>Leotiomycetes</taxon>
        <taxon>Helotiales</taxon>
        <taxon>Mollisiaceae</taxon>
        <taxon>Mollisia</taxon>
    </lineage>
</organism>
<keyword evidence="6" id="KW-1185">Reference proteome</keyword>
<dbReference type="KEGG" id="psco:LY89DRAFT_706276"/>
<name>A0A194XE65_MOLSC</name>
<evidence type="ECO:0000313" key="5">
    <source>
        <dbReference type="EMBL" id="KUJ18475.1"/>
    </source>
</evidence>
<dbReference type="OrthoDB" id="3358371at2759"/>
<evidence type="ECO:0000313" key="6">
    <source>
        <dbReference type="Proteomes" id="UP000070700"/>
    </source>
</evidence>
<dbReference type="InterPro" id="IPR051164">
    <property type="entry name" value="NmrA-like_oxidored"/>
</dbReference>
<dbReference type="Proteomes" id="UP000070700">
    <property type="component" value="Unassembled WGS sequence"/>
</dbReference>
<dbReference type="PANTHER" id="PTHR42748">
    <property type="entry name" value="NITROGEN METABOLITE REPRESSION PROTEIN NMRA FAMILY MEMBER"/>
    <property type="match status" value="1"/>
</dbReference>
<proteinExistence type="inferred from homology"/>
<dbReference type="Gene3D" id="3.40.50.720">
    <property type="entry name" value="NAD(P)-binding Rossmann-like Domain"/>
    <property type="match status" value="1"/>
</dbReference>
<dbReference type="Pfam" id="PF05368">
    <property type="entry name" value="NmrA"/>
    <property type="match status" value="1"/>
</dbReference>
<dbReference type="InParanoid" id="A0A194XE65"/>
<accession>A0A194XE65</accession>
<dbReference type="GeneID" id="28827236"/>
<evidence type="ECO:0000256" key="3">
    <source>
        <dbReference type="ARBA" id="ARBA00023002"/>
    </source>
</evidence>
<dbReference type="SUPFAM" id="SSF51735">
    <property type="entry name" value="NAD(P)-binding Rossmann-fold domains"/>
    <property type="match status" value="1"/>
</dbReference>